<comment type="caution">
    <text evidence="1">The sequence shown here is derived from an EMBL/GenBank/DDBJ whole genome shotgun (WGS) entry which is preliminary data.</text>
</comment>
<dbReference type="EMBL" id="JABXYK010000037">
    <property type="protein sequence ID" value="NVP58717.1"/>
    <property type="molecule type" value="Genomic_DNA"/>
</dbReference>
<accession>A0ABX2QLS7</accession>
<evidence type="ECO:0000313" key="1">
    <source>
        <dbReference type="EMBL" id="NVP58717.1"/>
    </source>
</evidence>
<keyword evidence="2" id="KW-1185">Reference proteome</keyword>
<dbReference type="Proteomes" id="UP000659172">
    <property type="component" value="Unassembled WGS sequence"/>
</dbReference>
<name>A0ABX2QLS7_9HYPH</name>
<organism evidence="1 2">
    <name type="scientific">Mycoplana rhizolycopersici</name>
    <dbReference type="NCBI Taxonomy" id="2746702"/>
    <lineage>
        <taxon>Bacteria</taxon>
        <taxon>Pseudomonadati</taxon>
        <taxon>Pseudomonadota</taxon>
        <taxon>Alphaproteobacteria</taxon>
        <taxon>Hyphomicrobiales</taxon>
        <taxon>Rhizobiaceae</taxon>
        <taxon>Mycoplana</taxon>
    </lineage>
</organism>
<reference evidence="1 2" key="1">
    <citation type="submission" date="2020-06" db="EMBL/GenBank/DDBJ databases">
        <title>Rhizobium sp.nov. isolated from the tomato plant.</title>
        <authorList>
            <person name="Thin K.K."/>
            <person name="Zhang X."/>
            <person name="He S."/>
        </authorList>
    </citation>
    <scope>NUCLEOTIDE SEQUENCE [LARGE SCALE GENOMIC DNA]</scope>
    <source>
        <strain evidence="1 2">DBTS2</strain>
    </source>
</reference>
<sequence>MSETRGEYVKATLTELLVISRKEGDRGAMLNYLISMALQEAHTVYRGERGPA</sequence>
<evidence type="ECO:0000313" key="2">
    <source>
        <dbReference type="Proteomes" id="UP000659172"/>
    </source>
</evidence>
<protein>
    <submittedName>
        <fullName evidence="1">Uncharacterized protein</fullName>
    </submittedName>
</protein>
<gene>
    <name evidence="1" type="ORF">HV823_26190</name>
</gene>
<proteinExistence type="predicted"/>
<dbReference type="RefSeq" id="WP_176952605.1">
    <property type="nucleotide sequence ID" value="NZ_JABXYK010000037.1"/>
</dbReference>